<protein>
    <submittedName>
        <fullName evidence="1">Uncharacterized protein</fullName>
    </submittedName>
</protein>
<keyword evidence="2" id="KW-1185">Reference proteome</keyword>
<dbReference type="Proteomes" id="UP001432027">
    <property type="component" value="Unassembled WGS sequence"/>
</dbReference>
<comment type="caution">
    <text evidence="1">The sequence shown here is derived from an EMBL/GenBank/DDBJ whole genome shotgun (WGS) entry which is preliminary data.</text>
</comment>
<gene>
    <name evidence="1" type="ORF">PENTCL1PPCAC_13240</name>
</gene>
<evidence type="ECO:0000313" key="2">
    <source>
        <dbReference type="Proteomes" id="UP001432027"/>
    </source>
</evidence>
<dbReference type="EMBL" id="BTSX01000003">
    <property type="protein sequence ID" value="GMS91065.1"/>
    <property type="molecule type" value="Genomic_DNA"/>
</dbReference>
<feature type="non-terminal residue" evidence="1">
    <location>
        <position position="1"/>
    </location>
</feature>
<organism evidence="1 2">
    <name type="scientific">Pristionchus entomophagus</name>
    <dbReference type="NCBI Taxonomy" id="358040"/>
    <lineage>
        <taxon>Eukaryota</taxon>
        <taxon>Metazoa</taxon>
        <taxon>Ecdysozoa</taxon>
        <taxon>Nematoda</taxon>
        <taxon>Chromadorea</taxon>
        <taxon>Rhabditida</taxon>
        <taxon>Rhabditina</taxon>
        <taxon>Diplogasteromorpha</taxon>
        <taxon>Diplogasteroidea</taxon>
        <taxon>Neodiplogasteridae</taxon>
        <taxon>Pristionchus</taxon>
    </lineage>
</organism>
<accession>A0AAV5TEH1</accession>
<reference evidence="1" key="1">
    <citation type="submission" date="2023-10" db="EMBL/GenBank/DDBJ databases">
        <title>Genome assembly of Pristionchus species.</title>
        <authorList>
            <person name="Yoshida K."/>
            <person name="Sommer R.J."/>
        </authorList>
    </citation>
    <scope>NUCLEOTIDE SEQUENCE</scope>
    <source>
        <strain evidence="1">RS0144</strain>
    </source>
</reference>
<proteinExistence type="predicted"/>
<sequence>GVARGCRACFSLDVLYDMVVLYPAESDIVQECDKIAVEHAQMGRDVGEVEHLCGRPQGAVQ</sequence>
<dbReference type="AlphaFoldDB" id="A0AAV5TEH1"/>
<feature type="non-terminal residue" evidence="1">
    <location>
        <position position="61"/>
    </location>
</feature>
<name>A0AAV5TEH1_9BILA</name>
<evidence type="ECO:0000313" key="1">
    <source>
        <dbReference type="EMBL" id="GMS91065.1"/>
    </source>
</evidence>